<evidence type="ECO:0000313" key="1">
    <source>
        <dbReference type="EMBL" id="MDM5070440.1"/>
    </source>
</evidence>
<dbReference type="EMBL" id="JAOPLL010000001">
    <property type="protein sequence ID" value="MDM5070440.1"/>
    <property type="molecule type" value="Genomic_DNA"/>
</dbReference>
<proteinExistence type="predicted"/>
<accession>A0ABT7PTM9</accession>
<dbReference type="PANTHER" id="PTHR41775:SF1">
    <property type="entry name" value="PEPTIDASE M6-LIKE DOMAIN-CONTAINING PROTEIN"/>
    <property type="match status" value="1"/>
</dbReference>
<keyword evidence="1" id="KW-0378">Hydrolase</keyword>
<keyword evidence="1" id="KW-0645">Protease</keyword>
<dbReference type="NCBIfam" id="TIGR03296">
    <property type="entry name" value="M6dom_TIGR03296"/>
    <property type="match status" value="1"/>
</dbReference>
<dbReference type="GO" id="GO:0008237">
    <property type="term" value="F:metallopeptidase activity"/>
    <property type="evidence" value="ECO:0007669"/>
    <property type="project" value="UniProtKB-KW"/>
</dbReference>
<reference evidence="1" key="1">
    <citation type="submission" date="2024-05" db="EMBL/GenBank/DDBJ databases">
        <title>WGS of Aeromonas isolates.</title>
        <authorList>
            <person name="Lee H."/>
        </authorList>
    </citation>
    <scope>NUCLEOTIDE SEQUENCE</scope>
    <source>
        <strain evidence="1">SU58-3</strain>
    </source>
</reference>
<evidence type="ECO:0000313" key="2">
    <source>
        <dbReference type="Proteomes" id="UP001168107"/>
    </source>
</evidence>
<dbReference type="RefSeq" id="WP_290016857.1">
    <property type="nucleotide sequence ID" value="NZ_JAOPLL010000001.1"/>
</dbReference>
<dbReference type="PANTHER" id="PTHR41775">
    <property type="entry name" value="SECRETED PROTEIN-RELATED"/>
    <property type="match status" value="1"/>
</dbReference>
<dbReference type="Gene3D" id="2.60.120.380">
    <property type="match status" value="1"/>
</dbReference>
<protein>
    <submittedName>
        <fullName evidence="1">M6 family metalloprotease domain-containing protein</fullName>
    </submittedName>
</protein>
<dbReference type="SUPFAM" id="SSF55486">
    <property type="entry name" value="Metalloproteases ('zincins'), catalytic domain"/>
    <property type="match status" value="1"/>
</dbReference>
<comment type="caution">
    <text evidence="1">The sequence shown here is derived from an EMBL/GenBank/DDBJ whole genome shotgun (WGS) entry which is preliminary data.</text>
</comment>
<sequence>MKNGRTGWLNILTILGSVMFTVQTEAAIPYVNYHHTVTQPDGSTLELILNGSTLYADQRTKDGYPVIYDNTLKGYAYAKLSENGEMFESTGILVTKSNGVSTRSIQKGTDIPQHAKRSIVQRNAKQLQILQYQPQSPKISVFANQYANVTGNVRGLTILIQFPDESSSIPPSEVINYTNQIGYTGYGNAQSIRDYFRAVSGNKLDYTNTVVGYYTAKKYKSYYTDPTITYGARARELIAEALDWLEYTEGFDFSTISKDSDGNIRGLNVFYSGSTGGGWAQGLWPHQGGLNRWCADGVCASKYQISNMDSSLSIGTFIHESGHLLFGWPDLYDYDGSSGGSAGSHCIMGYGGVTGNRHKKPVPPNGYFRSLSGWETITELNPAVNSNAPSGLLSHQANSNTLYRWSNPNKAGEAFYIETRTQVGQNQYMPGQGLIVWHVDPNGSNNNEWYPYVQMEHADGNRDPEKNTNLGDAYDMYHASGQDTFGDTQPNALSSRGTNSRWWSGADSGLELTNISAVSSQMTFDIGGKGNSNQEENYSGYLSGKGVSHIIPNGSWFQYDGGALSGVLTGPGNADFDLSLEKWQNSTWIAVATSTSVTSNEAINYVASSGYYRFNVYSYNGEGNYDFTLRK</sequence>
<keyword evidence="1" id="KW-0482">Metalloprotease</keyword>
<keyword evidence="2" id="KW-1185">Reference proteome</keyword>
<name>A0ABT7PTM9_9GAMM</name>
<dbReference type="InterPro" id="IPR008757">
    <property type="entry name" value="Peptidase_M6-like_domain"/>
</dbReference>
<organism evidence="1 2">
    <name type="scientific">Aeromonas bestiarum</name>
    <dbReference type="NCBI Taxonomy" id="105751"/>
    <lineage>
        <taxon>Bacteria</taxon>
        <taxon>Pseudomonadati</taxon>
        <taxon>Pseudomonadota</taxon>
        <taxon>Gammaproteobacteria</taxon>
        <taxon>Aeromonadales</taxon>
        <taxon>Aeromonadaceae</taxon>
        <taxon>Aeromonas</taxon>
    </lineage>
</organism>
<dbReference type="Proteomes" id="UP001168107">
    <property type="component" value="Unassembled WGS sequence"/>
</dbReference>
<gene>
    <name evidence="1" type="ORF">OB935_01065</name>
</gene>